<protein>
    <recommendedName>
        <fullName evidence="3">LamG-like jellyroll fold domain-containing protein</fullName>
    </recommendedName>
</protein>
<evidence type="ECO:0000313" key="1">
    <source>
        <dbReference type="EMBL" id="PAP94523.1"/>
    </source>
</evidence>
<dbReference type="SUPFAM" id="SSF49899">
    <property type="entry name" value="Concanavalin A-like lectins/glucanases"/>
    <property type="match status" value="1"/>
</dbReference>
<evidence type="ECO:0000313" key="2">
    <source>
        <dbReference type="Proteomes" id="UP000215931"/>
    </source>
</evidence>
<dbReference type="OrthoDB" id="7865318at2"/>
<reference evidence="1 2" key="1">
    <citation type="submission" date="2017-08" db="EMBL/GenBank/DDBJ databases">
        <title>Mesorhizobium wenxinae sp. nov., a novel rhizobial species isolated from root nodules of chickpea (Cicer arietinum L.).</title>
        <authorList>
            <person name="Zhang J."/>
        </authorList>
    </citation>
    <scope>NUCLEOTIDE SEQUENCE [LARGE SCALE GENOMIC DNA]</scope>
    <source>
        <strain evidence="2">WYCCWR 10019</strain>
    </source>
</reference>
<organism evidence="1 2">
    <name type="scientific">Mesorhizobium wenxiniae</name>
    <dbReference type="NCBI Taxonomy" id="2014805"/>
    <lineage>
        <taxon>Bacteria</taxon>
        <taxon>Pseudomonadati</taxon>
        <taxon>Pseudomonadota</taxon>
        <taxon>Alphaproteobacteria</taxon>
        <taxon>Hyphomicrobiales</taxon>
        <taxon>Phyllobacteriaceae</taxon>
        <taxon>Mesorhizobium</taxon>
    </lineage>
</organism>
<dbReference type="Proteomes" id="UP000215931">
    <property type="component" value="Unassembled WGS sequence"/>
</dbReference>
<dbReference type="RefSeq" id="WP_095519444.1">
    <property type="nucleotide sequence ID" value="NZ_NPKH01000021.1"/>
</dbReference>
<name>A0A271KFI7_9HYPH</name>
<keyword evidence="2" id="KW-1185">Reference proteome</keyword>
<dbReference type="AlphaFoldDB" id="A0A271KFI7"/>
<proteinExistence type="predicted"/>
<evidence type="ECO:0008006" key="3">
    <source>
        <dbReference type="Google" id="ProtNLM"/>
    </source>
</evidence>
<comment type="caution">
    <text evidence="1">The sequence shown here is derived from an EMBL/GenBank/DDBJ whole genome shotgun (WGS) entry which is preliminary data.</text>
</comment>
<gene>
    <name evidence="1" type="ORF">CIT31_16115</name>
</gene>
<dbReference type="InterPro" id="IPR013320">
    <property type="entry name" value="ConA-like_dom_sf"/>
</dbReference>
<accession>A0A271KFI7</accession>
<sequence length="243" mass="25098">MLNTARNLVVLGRFNPAVFFGNGEVGFAYDYSKTDRLKQLSDGTTAVGTDADPVGWAQSIDPTQRIATQATADSRPAWKNPNFLRFDGTADNLLSTVSPGVAGTLAFKGTVTSASKVVIGSRLGSGNSIAQIYVNASGQIAGGIGTAGASVNYHGSADVRGLLGVNVFTWDAVTVTLYRNNVVVFTGARGAGSPPAQAYRIGANNDSGVAASIADVDLFHALAINRVLTPAEVTKLTTGWGTT</sequence>
<dbReference type="EMBL" id="NPKH01000021">
    <property type="protein sequence ID" value="PAP94523.1"/>
    <property type="molecule type" value="Genomic_DNA"/>
</dbReference>
<dbReference type="Gene3D" id="2.60.120.200">
    <property type="match status" value="1"/>
</dbReference>